<keyword evidence="3" id="KW-0378">Hydrolase</keyword>
<dbReference type="Proteomes" id="UP001165143">
    <property type="component" value="Unassembled WGS sequence"/>
</dbReference>
<dbReference type="SUPFAM" id="SSF88723">
    <property type="entry name" value="PIN domain-like"/>
    <property type="match status" value="1"/>
</dbReference>
<dbReference type="GO" id="GO:0004518">
    <property type="term" value="F:nuclease activity"/>
    <property type="evidence" value="ECO:0007669"/>
    <property type="project" value="UniProtKB-KW"/>
</dbReference>
<name>A0A9W6USH4_9ACTN</name>
<organism evidence="6 7">
    <name type="scientific">Kitasatospora phosalacinea</name>
    <dbReference type="NCBI Taxonomy" id="2065"/>
    <lineage>
        <taxon>Bacteria</taxon>
        <taxon>Bacillati</taxon>
        <taxon>Actinomycetota</taxon>
        <taxon>Actinomycetes</taxon>
        <taxon>Kitasatosporales</taxon>
        <taxon>Streptomycetaceae</taxon>
        <taxon>Kitasatospora</taxon>
    </lineage>
</organism>
<dbReference type="InterPro" id="IPR029060">
    <property type="entry name" value="PIN-like_dom_sf"/>
</dbReference>
<evidence type="ECO:0000256" key="4">
    <source>
        <dbReference type="ARBA" id="ARBA00022842"/>
    </source>
</evidence>
<evidence type="ECO:0000313" key="7">
    <source>
        <dbReference type="Proteomes" id="UP001165143"/>
    </source>
</evidence>
<comment type="caution">
    <text evidence="6">The sequence shown here is derived from an EMBL/GenBank/DDBJ whole genome shotgun (WGS) entry which is preliminary data.</text>
</comment>
<dbReference type="Gene3D" id="3.40.50.1010">
    <property type="entry name" value="5'-nuclease"/>
    <property type="match status" value="1"/>
</dbReference>
<accession>A0A9W6USH4</accession>
<keyword evidence="4" id="KW-0460">Magnesium</keyword>
<dbReference type="Pfam" id="PF13638">
    <property type="entry name" value="PIN_4"/>
    <property type="match status" value="1"/>
</dbReference>
<evidence type="ECO:0000256" key="2">
    <source>
        <dbReference type="ARBA" id="ARBA00022723"/>
    </source>
</evidence>
<dbReference type="AlphaFoldDB" id="A0A9W6USH4"/>
<dbReference type="GO" id="GO:0046872">
    <property type="term" value="F:metal ion binding"/>
    <property type="evidence" value="ECO:0007669"/>
    <property type="project" value="UniProtKB-KW"/>
</dbReference>
<evidence type="ECO:0000313" key="6">
    <source>
        <dbReference type="EMBL" id="GLW58137.1"/>
    </source>
</evidence>
<gene>
    <name evidence="6" type="ORF">Kpho01_61480</name>
</gene>
<protein>
    <recommendedName>
        <fullName evidence="5">PIN domain-containing protein</fullName>
    </recommendedName>
</protein>
<feature type="domain" description="PIN" evidence="5">
    <location>
        <begin position="153"/>
        <end position="262"/>
    </location>
</feature>
<evidence type="ECO:0000256" key="3">
    <source>
        <dbReference type="ARBA" id="ARBA00022801"/>
    </source>
</evidence>
<keyword evidence="1" id="KW-0540">Nuclease</keyword>
<evidence type="ECO:0000256" key="1">
    <source>
        <dbReference type="ARBA" id="ARBA00022722"/>
    </source>
</evidence>
<dbReference type="OrthoDB" id="5145858at2"/>
<keyword evidence="2" id="KW-0479">Metal-binding</keyword>
<dbReference type="RefSeq" id="WP_033252922.1">
    <property type="nucleotide sequence ID" value="NZ_BSRX01000047.1"/>
</dbReference>
<dbReference type="InterPro" id="IPR002716">
    <property type="entry name" value="PIN_dom"/>
</dbReference>
<dbReference type="GO" id="GO:0016787">
    <property type="term" value="F:hydrolase activity"/>
    <property type="evidence" value="ECO:0007669"/>
    <property type="project" value="UniProtKB-KW"/>
</dbReference>
<dbReference type="EMBL" id="BSRX01000047">
    <property type="protein sequence ID" value="GLW58137.1"/>
    <property type="molecule type" value="Genomic_DNA"/>
</dbReference>
<proteinExistence type="predicted"/>
<evidence type="ECO:0000259" key="5">
    <source>
        <dbReference type="Pfam" id="PF13638"/>
    </source>
</evidence>
<reference evidence="6" key="1">
    <citation type="submission" date="2023-02" db="EMBL/GenBank/DDBJ databases">
        <title>Kitasatospora phosalacinea NBRC 14362.</title>
        <authorList>
            <person name="Ichikawa N."/>
            <person name="Sato H."/>
            <person name="Tonouchi N."/>
        </authorList>
    </citation>
    <scope>NUCLEOTIDE SEQUENCE</scope>
    <source>
        <strain evidence="6">NBRC 14362</strain>
    </source>
</reference>
<sequence length="275" mass="31002">MRLKTGTTFDAAQDILEQELTRWRSVLDWNQGRGDHMMRWRRYNELVNDSPTRLGVLTEPDLALGIYTRTGLYELLIRSGGDPAFTGMLHLEVERQVEAMQDALTRLEALRTYIEHPGLPVLYDTNMLNHWAQPSDVPWRKVLKDQGVEVNLVRLVVPLRVIDELDRQKDGGGDLGRKAGTAIRFLERTLGTVVPGTPVSLRPDEATLEVWPGDDYRGLDTDLAILRCAADFAALRPDGDVYVLTNDTGMHLRARQQNLATLRLPDEYKKGATSG</sequence>